<dbReference type="GO" id="GO:0015628">
    <property type="term" value="P:protein secretion by the type II secretion system"/>
    <property type="evidence" value="ECO:0007669"/>
    <property type="project" value="TreeGrafter"/>
</dbReference>
<dbReference type="OrthoDB" id="9758724at2"/>
<dbReference type="InterPro" id="IPR019554">
    <property type="entry name" value="Soluble_ligand-bd"/>
</dbReference>
<feature type="region of interest" description="Disordered" evidence="1">
    <location>
        <begin position="73"/>
        <end position="97"/>
    </location>
</feature>
<proteinExistence type="predicted"/>
<dbReference type="GO" id="GO:0015627">
    <property type="term" value="C:type II protein secretion system complex"/>
    <property type="evidence" value="ECO:0007669"/>
    <property type="project" value="TreeGrafter"/>
</dbReference>
<evidence type="ECO:0000256" key="1">
    <source>
        <dbReference type="SAM" id="MobiDB-lite"/>
    </source>
</evidence>
<dbReference type="Proteomes" id="UP000313849">
    <property type="component" value="Unassembled WGS sequence"/>
</dbReference>
<dbReference type="PANTHER" id="PTHR21180">
    <property type="entry name" value="ENDONUCLEASE/EXONUCLEASE/PHOSPHATASE FAMILY DOMAIN-CONTAINING PROTEIN 1"/>
    <property type="match status" value="1"/>
</dbReference>
<dbReference type="InterPro" id="IPR010994">
    <property type="entry name" value="RuvA_2-like"/>
</dbReference>
<evidence type="ECO:0000313" key="4">
    <source>
        <dbReference type="Proteomes" id="UP000313849"/>
    </source>
</evidence>
<dbReference type="Pfam" id="PF12836">
    <property type="entry name" value="HHH_3"/>
    <property type="match status" value="1"/>
</dbReference>
<sequence length="164" mass="15656">MPSTAASPTPSGVVVVHVAGEVLAPGVVTLPVGSRVQDAVAAAGGATATADLDAVNLARLLVDGERVLIAAPGEAVTEPDVPGTGSGSGPGAAASGGAGSGGLVNLNTADAATLEELPGIGPALAARIIAWREQHGGFTAVAELDEVSGIGPALMAQLTPLVTT</sequence>
<dbReference type="GO" id="GO:0003677">
    <property type="term" value="F:DNA binding"/>
    <property type="evidence" value="ECO:0007669"/>
    <property type="project" value="UniProtKB-KW"/>
</dbReference>
<dbReference type="PANTHER" id="PTHR21180:SF32">
    <property type="entry name" value="ENDONUCLEASE_EXONUCLEASE_PHOSPHATASE FAMILY DOMAIN-CONTAINING PROTEIN 1"/>
    <property type="match status" value="1"/>
</dbReference>
<dbReference type="EMBL" id="VENP01000021">
    <property type="protein sequence ID" value="TNU74829.1"/>
    <property type="molecule type" value="Genomic_DNA"/>
</dbReference>
<dbReference type="Gene3D" id="1.10.150.280">
    <property type="entry name" value="AF1531-like domain"/>
    <property type="match status" value="1"/>
</dbReference>
<feature type="compositionally biased region" description="Gly residues" evidence="1">
    <location>
        <begin position="84"/>
        <end position="97"/>
    </location>
</feature>
<dbReference type="SUPFAM" id="SSF47781">
    <property type="entry name" value="RuvA domain 2-like"/>
    <property type="match status" value="1"/>
</dbReference>
<protein>
    <submittedName>
        <fullName evidence="3">ComEA family DNA-binding protein</fullName>
    </submittedName>
</protein>
<keyword evidence="3" id="KW-0238">DNA-binding</keyword>
<evidence type="ECO:0000259" key="2">
    <source>
        <dbReference type="Pfam" id="PF10531"/>
    </source>
</evidence>
<accession>A0A5C5BCM8</accession>
<evidence type="ECO:0000313" key="3">
    <source>
        <dbReference type="EMBL" id="TNU74829.1"/>
    </source>
</evidence>
<name>A0A5C5BCM8_9MICO</name>
<dbReference type="AlphaFoldDB" id="A0A5C5BCM8"/>
<gene>
    <name evidence="3" type="ORF">FH969_07135</name>
</gene>
<dbReference type="Pfam" id="PF10531">
    <property type="entry name" value="SLBB"/>
    <property type="match status" value="1"/>
</dbReference>
<feature type="domain" description="Soluble ligand binding" evidence="2">
    <location>
        <begin position="15"/>
        <end position="68"/>
    </location>
</feature>
<comment type="caution">
    <text evidence="3">The sequence shown here is derived from an EMBL/GenBank/DDBJ whole genome shotgun (WGS) entry which is preliminary data.</text>
</comment>
<dbReference type="InterPro" id="IPR051675">
    <property type="entry name" value="Endo/Exo/Phosphatase_dom_1"/>
</dbReference>
<keyword evidence="4" id="KW-1185">Reference proteome</keyword>
<reference evidence="3 4" key="1">
    <citation type="submission" date="2019-06" db="EMBL/GenBank/DDBJ databases">
        <title>Draft genome sequence of Miniimonas arenae KCTC 19750T isolated from sea sand.</title>
        <authorList>
            <person name="Park S.-J."/>
        </authorList>
    </citation>
    <scope>NUCLEOTIDE SEQUENCE [LARGE SCALE GENOMIC DNA]</scope>
    <source>
        <strain evidence="3 4">KCTC 19750</strain>
    </source>
</reference>
<dbReference type="Gene3D" id="3.10.560.10">
    <property type="entry name" value="Outer membrane lipoprotein wza domain like"/>
    <property type="match status" value="1"/>
</dbReference>
<organism evidence="3 4">
    <name type="scientific">Miniimonas arenae</name>
    <dbReference type="NCBI Taxonomy" id="676201"/>
    <lineage>
        <taxon>Bacteria</taxon>
        <taxon>Bacillati</taxon>
        <taxon>Actinomycetota</taxon>
        <taxon>Actinomycetes</taxon>
        <taxon>Micrococcales</taxon>
        <taxon>Beutenbergiaceae</taxon>
        <taxon>Miniimonas</taxon>
    </lineage>
</organism>